<proteinExistence type="predicted"/>
<organism evidence="1 2">
    <name type="scientific">Clostridium puniceum</name>
    <dbReference type="NCBI Taxonomy" id="29367"/>
    <lineage>
        <taxon>Bacteria</taxon>
        <taxon>Bacillati</taxon>
        <taxon>Bacillota</taxon>
        <taxon>Clostridia</taxon>
        <taxon>Eubacteriales</taxon>
        <taxon>Clostridiaceae</taxon>
        <taxon>Clostridium</taxon>
    </lineage>
</organism>
<reference evidence="1 2" key="1">
    <citation type="submission" date="2016-05" db="EMBL/GenBank/DDBJ databases">
        <title>Microbial solvent formation.</title>
        <authorList>
            <person name="Poehlein A."/>
            <person name="Montoya Solano J.D."/>
            <person name="Flitsch S."/>
            <person name="Krabben P."/>
            <person name="Duerre P."/>
            <person name="Daniel R."/>
        </authorList>
    </citation>
    <scope>NUCLEOTIDE SEQUENCE [LARGE SCALE GENOMIC DNA]</scope>
    <source>
        <strain evidence="1 2">DSM 2619</strain>
    </source>
</reference>
<evidence type="ECO:0000313" key="2">
    <source>
        <dbReference type="Proteomes" id="UP000190890"/>
    </source>
</evidence>
<accession>A0A1S8TKL0</accession>
<dbReference type="RefSeq" id="WP_077847139.1">
    <property type="nucleotide sequence ID" value="NZ_LZZM01000131.1"/>
</dbReference>
<gene>
    <name evidence="1" type="ORF">CLPUN_19870</name>
</gene>
<name>A0A1S8TKL0_9CLOT</name>
<sequence length="110" mass="13159">MDKDYELELIRKTISKLCFDFNFTSFSLVALESNYTKEQTEQIEFLINDCVRKRNDISKQEFKKEIETILNKQFVDYAPINRILEGFRSDYKMGADGLMYKFVDRLLNMD</sequence>
<dbReference type="AlphaFoldDB" id="A0A1S8TKL0"/>
<dbReference type="Proteomes" id="UP000190890">
    <property type="component" value="Unassembled WGS sequence"/>
</dbReference>
<comment type="caution">
    <text evidence="1">The sequence shown here is derived from an EMBL/GenBank/DDBJ whole genome shotgun (WGS) entry which is preliminary data.</text>
</comment>
<evidence type="ECO:0000313" key="1">
    <source>
        <dbReference type="EMBL" id="OOM78251.1"/>
    </source>
</evidence>
<dbReference type="EMBL" id="LZZM01000131">
    <property type="protein sequence ID" value="OOM78251.1"/>
    <property type="molecule type" value="Genomic_DNA"/>
</dbReference>
<keyword evidence="2" id="KW-1185">Reference proteome</keyword>
<protein>
    <submittedName>
        <fullName evidence="1">Uncharacterized protein</fullName>
    </submittedName>
</protein>